<evidence type="ECO:0000313" key="3">
    <source>
        <dbReference type="Proteomes" id="UP000661894"/>
    </source>
</evidence>
<name>A0ABR8Z3I7_9MICO</name>
<dbReference type="Proteomes" id="UP000661894">
    <property type="component" value="Unassembled WGS sequence"/>
</dbReference>
<sequence length="392" mass="41506">MTDHALTRAEAREPRSPGTGSSTGRDHRGLAGLQAAAGNRAVSALLRGGGGPAAIQRLIEVTHVDYTPDVNEYVDWQVRTPELKEHLGPYLAEKAVPVPPGNAVIADARKRRTLATTLKAVTDTAPNLSAPDVPGLAPRVSAHIRGKQGLSTAEQDRLTTAVHSALSATSFTIKKSSGDAFESLLRNATTTSQAKGAPNVIAVGQLPGPLQGPTTLIAGLVRARNQALIATGLQLPRFPLVRGLANQASIGMDSIRSTHTNMSGWLPASVPLLPMTFANLENGVLAAAPPVLGAHLQAGDELTPVSRHVVAALIFRTLGGVPASRARMALHWGAYAMADAGQLYPYIEFAGPSTDVSRFVYDYATGAFYLSVHYQWHRGYNPFFQVTGLAEW</sequence>
<dbReference type="RefSeq" id="WP_251839601.1">
    <property type="nucleotide sequence ID" value="NZ_JACSPO010000004.1"/>
</dbReference>
<evidence type="ECO:0000313" key="2">
    <source>
        <dbReference type="EMBL" id="MBD8062491.1"/>
    </source>
</evidence>
<feature type="region of interest" description="Disordered" evidence="1">
    <location>
        <begin position="1"/>
        <end position="28"/>
    </location>
</feature>
<reference evidence="2 3" key="1">
    <citation type="submission" date="2020-08" db="EMBL/GenBank/DDBJ databases">
        <title>A Genomic Blueprint of the Chicken Gut Microbiome.</title>
        <authorList>
            <person name="Gilroy R."/>
            <person name="Ravi A."/>
            <person name="Getino M."/>
            <person name="Pursley I."/>
            <person name="Horton D.L."/>
            <person name="Alikhan N.-F."/>
            <person name="Baker D."/>
            <person name="Gharbi K."/>
            <person name="Hall N."/>
            <person name="Watson M."/>
            <person name="Adriaenssens E.M."/>
            <person name="Foster-Nyarko E."/>
            <person name="Jarju S."/>
            <person name="Secka A."/>
            <person name="Antonio M."/>
            <person name="Oren A."/>
            <person name="Chaudhuri R."/>
            <person name="La Ragione R.M."/>
            <person name="Hildebrand F."/>
            <person name="Pallen M.J."/>
        </authorList>
    </citation>
    <scope>NUCLEOTIDE SEQUENCE [LARGE SCALE GENOMIC DNA]</scope>
    <source>
        <strain evidence="2 3">Sa1BUA1</strain>
    </source>
</reference>
<protein>
    <recommendedName>
        <fullName evidence="4">Phage major capsid protein</fullName>
    </recommendedName>
</protein>
<dbReference type="EMBL" id="JACSPO010000004">
    <property type="protein sequence ID" value="MBD8062491.1"/>
    <property type="molecule type" value="Genomic_DNA"/>
</dbReference>
<accession>A0ABR8Z3I7</accession>
<keyword evidence="3" id="KW-1185">Reference proteome</keyword>
<feature type="compositionally biased region" description="Basic and acidic residues" evidence="1">
    <location>
        <begin position="1"/>
        <end position="15"/>
    </location>
</feature>
<organism evidence="2 3">
    <name type="scientific">Oceanitalea stevensii</name>
    <dbReference type="NCBI Taxonomy" id="2763072"/>
    <lineage>
        <taxon>Bacteria</taxon>
        <taxon>Bacillati</taxon>
        <taxon>Actinomycetota</taxon>
        <taxon>Actinomycetes</taxon>
        <taxon>Micrococcales</taxon>
        <taxon>Bogoriellaceae</taxon>
        <taxon>Georgenia</taxon>
    </lineage>
</organism>
<gene>
    <name evidence="2" type="ORF">H9624_09160</name>
</gene>
<proteinExistence type="predicted"/>
<evidence type="ECO:0000256" key="1">
    <source>
        <dbReference type="SAM" id="MobiDB-lite"/>
    </source>
</evidence>
<evidence type="ECO:0008006" key="4">
    <source>
        <dbReference type="Google" id="ProtNLM"/>
    </source>
</evidence>
<comment type="caution">
    <text evidence="2">The sequence shown here is derived from an EMBL/GenBank/DDBJ whole genome shotgun (WGS) entry which is preliminary data.</text>
</comment>